<gene>
    <name evidence="1" type="ORF">ATQ15_28030</name>
</gene>
<name>A0A402SXX8_SALER</name>
<comment type="caution">
    <text evidence="1">The sequence shown here is derived from an EMBL/GenBank/DDBJ whole genome shotgun (WGS) entry which is preliminary data.</text>
</comment>
<evidence type="ECO:0000313" key="1">
    <source>
        <dbReference type="EMBL" id="MIT47276.1"/>
    </source>
</evidence>
<reference evidence="1" key="1">
    <citation type="submission" date="2018-07" db="EMBL/GenBank/DDBJ databases">
        <authorList>
            <consortium name="GenomeTrakr network: Whole genome sequencing for foodborne pathogen traceback"/>
        </authorList>
    </citation>
    <scope>NUCLEOTIDE SEQUENCE [LARGE SCALE GENOMIC DNA]</scope>
    <source>
        <strain evidence="1">CFSAN034452</strain>
    </source>
</reference>
<protein>
    <submittedName>
        <fullName evidence="1">Uncharacterized protein</fullName>
    </submittedName>
</protein>
<dbReference type="AlphaFoldDB" id="A0A402SXX8"/>
<sequence length="91" mass="10142">MTVITDARNGRYNENGTISVEVCFDNNKTEDGVALYLPYTAAVHDPADYGRQLYADLVAGKYGTVTPFTVTPEMLTAARQKKHTEINAWRD</sequence>
<organism evidence="1">
    <name type="scientific">Salmonella enterica</name>
    <name type="common">Salmonella choleraesuis</name>
    <dbReference type="NCBI Taxonomy" id="28901"/>
    <lineage>
        <taxon>Bacteria</taxon>
        <taxon>Pseudomonadati</taxon>
        <taxon>Pseudomonadota</taxon>
        <taxon>Gammaproteobacteria</taxon>
        <taxon>Enterobacterales</taxon>
        <taxon>Enterobacteriaceae</taxon>
        <taxon>Salmonella</taxon>
    </lineage>
</organism>
<feature type="non-terminal residue" evidence="1">
    <location>
        <position position="91"/>
    </location>
</feature>
<proteinExistence type="predicted"/>
<dbReference type="Proteomes" id="UP000885418">
    <property type="component" value="Unassembled WGS sequence"/>
</dbReference>
<dbReference type="EMBL" id="RSTW01000119">
    <property type="protein sequence ID" value="MIT47276.1"/>
    <property type="molecule type" value="Genomic_DNA"/>
</dbReference>
<accession>A0A402SXX8</accession>